<comment type="caution">
    <text evidence="2">The sequence shown here is derived from an EMBL/GenBank/DDBJ whole genome shotgun (WGS) entry which is preliminary data.</text>
</comment>
<keyword evidence="1" id="KW-0812">Transmembrane</keyword>
<feature type="transmembrane region" description="Helical" evidence="1">
    <location>
        <begin position="160"/>
        <end position="182"/>
    </location>
</feature>
<accession>A0AAD6NMD6</accession>
<dbReference type="Proteomes" id="UP001221413">
    <property type="component" value="Unassembled WGS sequence"/>
</dbReference>
<sequence length="242" mass="26526">MGKTSSKLTCDFGDDAAKCVTVAKGKFQTDADVAGWGVLIAFAAGSFTTLILCLILAVRQYLELFDFFGCCSGRSSRGEKATRKRRDRNLRWVEQVVQDLIISLSDQQIVTGLSLAISIRYSRGCDVSAYHYNIIANLILMTMTTHVSAILVLPEYFDNLLLATLRIVAITLIVVWSGLLFINQQTLNSNPVSFPTAIPELGVSLNPLDTVLGDLVKTTDNFRNAILGSVANGRLKREPMDT</sequence>
<gene>
    <name evidence="2" type="ORF">Dda_1731</name>
</gene>
<organism evidence="2 3">
    <name type="scientific">Drechslerella dactyloides</name>
    <name type="common">Nematode-trapping fungus</name>
    <name type="synonym">Arthrobotrys dactyloides</name>
    <dbReference type="NCBI Taxonomy" id="74499"/>
    <lineage>
        <taxon>Eukaryota</taxon>
        <taxon>Fungi</taxon>
        <taxon>Dikarya</taxon>
        <taxon>Ascomycota</taxon>
        <taxon>Pezizomycotina</taxon>
        <taxon>Orbiliomycetes</taxon>
        <taxon>Orbiliales</taxon>
        <taxon>Orbiliaceae</taxon>
        <taxon>Drechslerella</taxon>
    </lineage>
</organism>
<feature type="transmembrane region" description="Helical" evidence="1">
    <location>
        <begin position="33"/>
        <end position="58"/>
    </location>
</feature>
<feature type="transmembrane region" description="Helical" evidence="1">
    <location>
        <begin position="130"/>
        <end position="154"/>
    </location>
</feature>
<dbReference type="PANTHER" id="PTHR37577">
    <property type="entry name" value="INTEGRAL MEMBRANE PROTEIN"/>
    <property type="match status" value="1"/>
</dbReference>
<evidence type="ECO:0000256" key="1">
    <source>
        <dbReference type="SAM" id="Phobius"/>
    </source>
</evidence>
<dbReference type="AlphaFoldDB" id="A0AAD6NMD6"/>
<evidence type="ECO:0000313" key="2">
    <source>
        <dbReference type="EMBL" id="KAJ6263170.1"/>
    </source>
</evidence>
<keyword evidence="3" id="KW-1185">Reference proteome</keyword>
<evidence type="ECO:0000313" key="3">
    <source>
        <dbReference type="Proteomes" id="UP001221413"/>
    </source>
</evidence>
<proteinExistence type="predicted"/>
<reference evidence="2" key="1">
    <citation type="submission" date="2023-01" db="EMBL/GenBank/DDBJ databases">
        <title>The chitinases involved in constricting ring structure development in the nematode-trapping fungus Drechslerella dactyloides.</title>
        <authorList>
            <person name="Wang R."/>
            <person name="Zhang L."/>
            <person name="Tang P."/>
            <person name="Li S."/>
            <person name="Liang L."/>
        </authorList>
    </citation>
    <scope>NUCLEOTIDE SEQUENCE</scope>
    <source>
        <strain evidence="2">YMF1.00031</strain>
    </source>
</reference>
<name>A0AAD6NMD6_DREDA</name>
<dbReference type="EMBL" id="JAQGDS010000002">
    <property type="protein sequence ID" value="KAJ6263170.1"/>
    <property type="molecule type" value="Genomic_DNA"/>
</dbReference>
<dbReference type="PANTHER" id="PTHR37577:SF1">
    <property type="entry name" value="INTEGRAL MEMBRANE PROTEIN"/>
    <property type="match status" value="1"/>
</dbReference>
<keyword evidence="1" id="KW-0472">Membrane</keyword>
<protein>
    <submittedName>
        <fullName evidence="2">Uncharacterized protein</fullName>
    </submittedName>
</protein>
<dbReference type="InterPro" id="IPR053018">
    <property type="entry name" value="Elsinochrome_Biosynth-Asso"/>
</dbReference>
<keyword evidence="1" id="KW-1133">Transmembrane helix</keyword>